<protein>
    <submittedName>
        <fullName evidence="6">AMP-dependent synthetase</fullName>
    </submittedName>
</protein>
<organism evidence="6 7">
    <name type="scientific">Saccharolobus solfataricus</name>
    <name type="common">Sulfolobus solfataricus</name>
    <dbReference type="NCBI Taxonomy" id="2287"/>
    <lineage>
        <taxon>Archaea</taxon>
        <taxon>Thermoproteota</taxon>
        <taxon>Thermoprotei</taxon>
        <taxon>Sulfolobales</taxon>
        <taxon>Sulfolobaceae</taxon>
        <taxon>Saccharolobus</taxon>
    </lineage>
</organism>
<evidence type="ECO:0000256" key="4">
    <source>
        <dbReference type="ARBA" id="ARBA00022840"/>
    </source>
</evidence>
<dbReference type="GO" id="GO:0006633">
    <property type="term" value="P:fatty acid biosynthetic process"/>
    <property type="evidence" value="ECO:0007669"/>
    <property type="project" value="TreeGrafter"/>
</dbReference>
<keyword evidence="4" id="KW-0067">ATP-binding</keyword>
<dbReference type="SUPFAM" id="SSF56801">
    <property type="entry name" value="Acetyl-CoA synthetase-like"/>
    <property type="match status" value="1"/>
</dbReference>
<keyword evidence="3" id="KW-0547">Nucleotide-binding</keyword>
<gene>
    <name evidence="6" type="ORF">SSOP1_2022</name>
</gene>
<dbReference type="GO" id="GO:0005524">
    <property type="term" value="F:ATP binding"/>
    <property type="evidence" value="ECO:0007669"/>
    <property type="project" value="UniProtKB-KW"/>
</dbReference>
<dbReference type="Gene3D" id="3.30.300.30">
    <property type="match status" value="1"/>
</dbReference>
<evidence type="ECO:0000256" key="2">
    <source>
        <dbReference type="ARBA" id="ARBA00022598"/>
    </source>
</evidence>
<dbReference type="EMBL" id="LT549890">
    <property type="protein sequence ID" value="SAI85576.1"/>
    <property type="molecule type" value="Genomic_DNA"/>
</dbReference>
<evidence type="ECO:0000259" key="5">
    <source>
        <dbReference type="Pfam" id="PF13193"/>
    </source>
</evidence>
<dbReference type="Pfam" id="PF13193">
    <property type="entry name" value="AMP-binding_C"/>
    <property type="match status" value="1"/>
</dbReference>
<evidence type="ECO:0000313" key="7">
    <source>
        <dbReference type="Proteomes" id="UP000076770"/>
    </source>
</evidence>
<keyword evidence="2" id="KW-0436">Ligase</keyword>
<dbReference type="GO" id="GO:0004321">
    <property type="term" value="F:fatty-acyl-CoA synthase activity"/>
    <property type="evidence" value="ECO:0007669"/>
    <property type="project" value="TreeGrafter"/>
</dbReference>
<dbReference type="GO" id="GO:0015645">
    <property type="term" value="F:fatty acid ligase activity"/>
    <property type="evidence" value="ECO:0007669"/>
    <property type="project" value="TreeGrafter"/>
</dbReference>
<dbReference type="PATRIC" id="fig|2287.9.peg.2119"/>
<dbReference type="GO" id="GO:0006637">
    <property type="term" value="P:acyl-CoA metabolic process"/>
    <property type="evidence" value="ECO:0007669"/>
    <property type="project" value="TreeGrafter"/>
</dbReference>
<reference evidence="7" key="1">
    <citation type="submission" date="2016-04" db="EMBL/GenBank/DDBJ databases">
        <authorList>
            <person name="Shah S.A."/>
            <person name="Garrett R.A."/>
        </authorList>
    </citation>
    <scope>NUCLEOTIDE SEQUENCE [LARGE SCALE GENOMIC DNA]</scope>
    <source>
        <strain evidence="7">ATCC 35091 / DSM 1616 / JCM 8930 / NBRC 15331 / P1</strain>
    </source>
</reference>
<feature type="domain" description="AMP-binding enzyme C-terminal" evidence="5">
    <location>
        <begin position="10"/>
        <end position="65"/>
    </location>
</feature>
<dbReference type="Proteomes" id="UP000076770">
    <property type="component" value="Chromosome i"/>
</dbReference>
<dbReference type="InterPro" id="IPR045851">
    <property type="entry name" value="AMP-bd_C_sf"/>
</dbReference>
<name>A0A157T2X0_SACSO</name>
<dbReference type="InterPro" id="IPR025110">
    <property type="entry name" value="AMP-bd_C"/>
</dbReference>
<evidence type="ECO:0000313" key="6">
    <source>
        <dbReference type="EMBL" id="SAI85576.1"/>
    </source>
</evidence>
<dbReference type="InterPro" id="IPR051087">
    <property type="entry name" value="Mitochondrial_ACSM"/>
</dbReference>
<dbReference type="PANTHER" id="PTHR43605">
    <property type="entry name" value="ACYL-COENZYME A SYNTHETASE"/>
    <property type="match status" value="1"/>
</dbReference>
<dbReference type="PANTHER" id="PTHR43605:SF10">
    <property type="entry name" value="ACYL-COA SYNTHETASE MEDIUM CHAIN FAMILY MEMBER 3"/>
    <property type="match status" value="1"/>
</dbReference>
<dbReference type="AlphaFoldDB" id="A0A157T2X0"/>
<proteinExistence type="inferred from homology"/>
<comment type="similarity">
    <text evidence="1">Belongs to the ATP-dependent AMP-binding enzyme family.</text>
</comment>
<accession>A0A157T2X0</accession>
<evidence type="ECO:0000256" key="1">
    <source>
        <dbReference type="ARBA" id="ARBA00006432"/>
    </source>
</evidence>
<evidence type="ECO:0000256" key="3">
    <source>
        <dbReference type="ARBA" id="ARBA00022741"/>
    </source>
</evidence>
<sequence>MSKIGETPLIRGHVLHAYIVLKSGYTPSEELKKEIINFVNSKYSRHVHLEKVDFVDKLPKTESGKIQRYLLRKK</sequence>